<feature type="compositionally biased region" description="Low complexity" evidence="7">
    <location>
        <begin position="83"/>
        <end position="107"/>
    </location>
</feature>
<dbReference type="Gene3D" id="4.10.320.10">
    <property type="entry name" value="E3-binding domain"/>
    <property type="match status" value="1"/>
</dbReference>
<dbReference type="CDD" id="cd06849">
    <property type="entry name" value="lipoyl_domain"/>
    <property type="match status" value="1"/>
</dbReference>
<dbReference type="PANTHER" id="PTHR43178:SF5">
    <property type="entry name" value="LIPOAMIDE ACYLTRANSFERASE COMPONENT OF BRANCHED-CHAIN ALPHA-KETO ACID DEHYDROGENASE COMPLEX, MITOCHONDRIAL"/>
    <property type="match status" value="1"/>
</dbReference>
<feature type="region of interest" description="Disordered" evidence="7">
    <location>
        <begin position="83"/>
        <end position="137"/>
    </location>
</feature>
<dbReference type="GO" id="GO:0031405">
    <property type="term" value="F:lipoic acid binding"/>
    <property type="evidence" value="ECO:0007669"/>
    <property type="project" value="TreeGrafter"/>
</dbReference>
<keyword evidence="4 6" id="KW-0450">Lipoyl</keyword>
<dbReference type="Proteomes" id="UP000298313">
    <property type="component" value="Unassembled WGS sequence"/>
</dbReference>
<keyword evidence="11" id="KW-1185">Reference proteome</keyword>
<evidence type="ECO:0000256" key="5">
    <source>
        <dbReference type="ARBA" id="ARBA00023315"/>
    </source>
</evidence>
<evidence type="ECO:0000313" key="11">
    <source>
        <dbReference type="Proteomes" id="UP000298313"/>
    </source>
</evidence>
<evidence type="ECO:0000256" key="1">
    <source>
        <dbReference type="ARBA" id="ARBA00001938"/>
    </source>
</evidence>
<evidence type="ECO:0000313" key="10">
    <source>
        <dbReference type="EMBL" id="TFD74836.1"/>
    </source>
</evidence>
<dbReference type="Pfam" id="PF02817">
    <property type="entry name" value="E3_binding"/>
    <property type="match status" value="1"/>
</dbReference>
<name>A0A4V3IUZ5_9MICO</name>
<dbReference type="Gene3D" id="2.40.50.100">
    <property type="match status" value="1"/>
</dbReference>
<organism evidence="10 11">
    <name type="scientific">Cryobacterium fucosi</name>
    <dbReference type="NCBI Taxonomy" id="1259157"/>
    <lineage>
        <taxon>Bacteria</taxon>
        <taxon>Bacillati</taxon>
        <taxon>Actinomycetota</taxon>
        <taxon>Actinomycetes</taxon>
        <taxon>Micrococcales</taxon>
        <taxon>Microbacteriaceae</taxon>
        <taxon>Cryobacterium</taxon>
    </lineage>
</organism>
<dbReference type="InterPro" id="IPR004167">
    <property type="entry name" value="PSBD"/>
</dbReference>
<dbReference type="InterPro" id="IPR001078">
    <property type="entry name" value="2-oxoacid_DH_actylTfrase"/>
</dbReference>
<keyword evidence="5 6" id="KW-0012">Acyltransferase</keyword>
<dbReference type="EC" id="2.3.1.-" evidence="6"/>
<dbReference type="GO" id="GO:0005737">
    <property type="term" value="C:cytoplasm"/>
    <property type="evidence" value="ECO:0007669"/>
    <property type="project" value="TreeGrafter"/>
</dbReference>
<protein>
    <recommendedName>
        <fullName evidence="6">Dihydrolipoamide acetyltransferase component of pyruvate dehydrogenase complex</fullName>
        <ecNumber evidence="6">2.3.1.-</ecNumber>
    </recommendedName>
</protein>
<dbReference type="InterPro" id="IPR036625">
    <property type="entry name" value="E3-bd_dom_sf"/>
</dbReference>
<evidence type="ECO:0000259" key="8">
    <source>
        <dbReference type="PROSITE" id="PS50968"/>
    </source>
</evidence>
<sequence>MMTHDFILPDLGEGLTEAEIVSWLVSVGDTIAIDQPVVEVESAKSIVELPSPFGGVVEALFGEAGQVIHSGQVLLSVTDAATPATGSAPAPSASASASASVEPAPETVPAGPTAEPSGASGAVLVGYGTSENTRPVRRPAAARFGTRGDQPAPPRAAPAVATAVATVAGPAVPGRPSPVVSPIVRRLARENGFDASTLRGSGPNDLVLRRDVEARIHAQEMTEATARTPIPAQPPAEAQHHAPAPAPATLAPPQAAAPGAAPAAEVRAPATGDTRIPITGLRKVVAERLARSRREIPEATIWLDVDATELFTARDRLLAATGERFSVTALIARFVVAGLRRYPLLNASVDTASQEILVRGDINLGIAAQTARGLMVPVVHGAHALTTRQLRDAIAGLVAQAGDGAFSPGALAGGTFTLNNFGSLGVDGSAAIINHPEAAILGIGRMIERPWVVDHKLAVRTVVELSMVFDHRVCDGDTAAGFLTFVARCIESPVSLLADL</sequence>
<dbReference type="Gene3D" id="3.30.559.10">
    <property type="entry name" value="Chloramphenicol acetyltransferase-like domain"/>
    <property type="match status" value="1"/>
</dbReference>
<dbReference type="InterPro" id="IPR003016">
    <property type="entry name" value="2-oxoA_DH_lipoyl-BS"/>
</dbReference>
<dbReference type="InterPro" id="IPR000089">
    <property type="entry name" value="Biotin_lipoyl"/>
</dbReference>
<dbReference type="Pfam" id="PF00198">
    <property type="entry name" value="2-oxoacid_dh"/>
    <property type="match status" value="1"/>
</dbReference>
<dbReference type="InterPro" id="IPR011053">
    <property type="entry name" value="Single_hybrid_motif"/>
</dbReference>
<comment type="caution">
    <text evidence="10">The sequence shown here is derived from an EMBL/GenBank/DDBJ whole genome shotgun (WGS) entry which is preliminary data.</text>
</comment>
<dbReference type="PROSITE" id="PS50968">
    <property type="entry name" value="BIOTINYL_LIPOYL"/>
    <property type="match status" value="1"/>
</dbReference>
<dbReference type="OrthoDB" id="9805770at2"/>
<evidence type="ECO:0000256" key="6">
    <source>
        <dbReference type="RuleBase" id="RU003423"/>
    </source>
</evidence>
<comment type="cofactor">
    <cofactor evidence="1 6">
        <name>(R)-lipoate</name>
        <dbReference type="ChEBI" id="CHEBI:83088"/>
    </cofactor>
</comment>
<evidence type="ECO:0000256" key="3">
    <source>
        <dbReference type="ARBA" id="ARBA00022679"/>
    </source>
</evidence>
<gene>
    <name evidence="10" type="ORF">E3T48_13090</name>
</gene>
<dbReference type="InterPro" id="IPR050743">
    <property type="entry name" value="2-oxoacid_DH_E2_comp"/>
</dbReference>
<accession>A0A4V3IUZ5</accession>
<keyword evidence="3 6" id="KW-0808">Transferase</keyword>
<evidence type="ECO:0000256" key="7">
    <source>
        <dbReference type="SAM" id="MobiDB-lite"/>
    </source>
</evidence>
<proteinExistence type="inferred from homology"/>
<comment type="similarity">
    <text evidence="2 6">Belongs to the 2-oxoacid dehydrogenase family.</text>
</comment>
<dbReference type="PROSITE" id="PS00189">
    <property type="entry name" value="LIPOYL"/>
    <property type="match status" value="1"/>
</dbReference>
<evidence type="ECO:0000259" key="9">
    <source>
        <dbReference type="PROSITE" id="PS51826"/>
    </source>
</evidence>
<dbReference type="EMBL" id="SOHH01000087">
    <property type="protein sequence ID" value="TFD74836.1"/>
    <property type="molecule type" value="Genomic_DNA"/>
</dbReference>
<evidence type="ECO:0000256" key="2">
    <source>
        <dbReference type="ARBA" id="ARBA00007317"/>
    </source>
</evidence>
<reference evidence="10 11" key="1">
    <citation type="submission" date="2019-03" db="EMBL/GenBank/DDBJ databases">
        <title>Genomics of glacier-inhabiting Cryobacterium strains.</title>
        <authorList>
            <person name="Liu Q."/>
            <person name="Xin Y.-H."/>
        </authorList>
    </citation>
    <scope>NUCLEOTIDE SEQUENCE [LARGE SCALE GENOMIC DNA]</scope>
    <source>
        <strain evidence="10 11">Hh4</strain>
    </source>
</reference>
<dbReference type="AlphaFoldDB" id="A0A4V3IUZ5"/>
<feature type="compositionally biased region" description="Low complexity" evidence="7">
    <location>
        <begin position="235"/>
        <end position="270"/>
    </location>
</feature>
<dbReference type="InterPro" id="IPR023213">
    <property type="entry name" value="CAT-like_dom_sf"/>
</dbReference>
<feature type="domain" description="Peripheral subunit-binding (PSBD)" evidence="9">
    <location>
        <begin position="179"/>
        <end position="216"/>
    </location>
</feature>
<dbReference type="SUPFAM" id="SSF52777">
    <property type="entry name" value="CoA-dependent acyltransferases"/>
    <property type="match status" value="1"/>
</dbReference>
<dbReference type="PROSITE" id="PS51826">
    <property type="entry name" value="PSBD"/>
    <property type="match status" value="1"/>
</dbReference>
<dbReference type="GO" id="GO:0016407">
    <property type="term" value="F:acetyltransferase activity"/>
    <property type="evidence" value="ECO:0007669"/>
    <property type="project" value="TreeGrafter"/>
</dbReference>
<dbReference type="SUPFAM" id="SSF51230">
    <property type="entry name" value="Single hybrid motif"/>
    <property type="match status" value="1"/>
</dbReference>
<dbReference type="SUPFAM" id="SSF47005">
    <property type="entry name" value="Peripheral subunit-binding domain of 2-oxo acid dehydrogenase complex"/>
    <property type="match status" value="1"/>
</dbReference>
<feature type="region of interest" description="Disordered" evidence="7">
    <location>
        <begin position="222"/>
        <end position="271"/>
    </location>
</feature>
<feature type="domain" description="Lipoyl-binding" evidence="8">
    <location>
        <begin position="3"/>
        <end position="78"/>
    </location>
</feature>
<evidence type="ECO:0000256" key="4">
    <source>
        <dbReference type="ARBA" id="ARBA00022823"/>
    </source>
</evidence>
<dbReference type="Pfam" id="PF00364">
    <property type="entry name" value="Biotin_lipoyl"/>
    <property type="match status" value="1"/>
</dbReference>
<dbReference type="RefSeq" id="WP_134524473.1">
    <property type="nucleotide sequence ID" value="NZ_SOHH01000087.1"/>
</dbReference>
<dbReference type="PANTHER" id="PTHR43178">
    <property type="entry name" value="DIHYDROLIPOAMIDE ACETYLTRANSFERASE COMPONENT OF PYRUVATE DEHYDROGENASE COMPLEX"/>
    <property type="match status" value="1"/>
</dbReference>